<name>A0ABQ4QJ22_9HYPH</name>
<dbReference type="NCBIfam" id="TIGR04048">
    <property type="entry name" value="nitrile_sll0784"/>
    <property type="match status" value="1"/>
</dbReference>
<dbReference type="Gene3D" id="3.60.110.10">
    <property type="entry name" value="Carbon-nitrogen hydrolase"/>
    <property type="match status" value="1"/>
</dbReference>
<proteinExistence type="inferred from homology"/>
<dbReference type="PROSITE" id="PS00921">
    <property type="entry name" value="NITRIL_CHT_2"/>
    <property type="match status" value="1"/>
</dbReference>
<evidence type="ECO:0000256" key="1">
    <source>
        <dbReference type="ARBA" id="ARBA00008129"/>
    </source>
</evidence>
<dbReference type="PANTHER" id="PTHR46044:SF1">
    <property type="entry name" value="CN HYDROLASE DOMAIN-CONTAINING PROTEIN"/>
    <property type="match status" value="1"/>
</dbReference>
<keyword evidence="5" id="KW-1185">Reference proteome</keyword>
<feature type="region of interest" description="Disordered" evidence="2">
    <location>
        <begin position="309"/>
        <end position="358"/>
    </location>
</feature>
<dbReference type="InterPro" id="IPR044149">
    <property type="entry name" value="Nitrilases_CHs"/>
</dbReference>
<sequence>MSENRIVRAAAVQIAPDLDRPEGTLERVLNAIDEAAAKGARFMVFPETFVPYYPYFSFVLPPALQGAEHLRLYERAVAVPGPVTQAVSAAARRHGVVIVLGVNERDHGSLYNAQLIFDADGTLKLKRRKITPTYHERMIWGQGDGAGLTVVDTAVGRVGALACWEHYNPLARYALMARHEEIHAAQFPGSLVGQIFADQMEVTIRHHALEAACFVVNATGWLTDEQVAQVCPDERLRGACRGGNCTAIVSPEGKHLADPLGTGEGILVADMDLALVTKRKRMMDSVGHYARPELLSLLHDDRPASFVHQPIRSQQQSRSLDHEQFPASDEPSHASAGHGGPGRDADGTPDQRVAVLRR</sequence>
<evidence type="ECO:0000256" key="2">
    <source>
        <dbReference type="SAM" id="MobiDB-lite"/>
    </source>
</evidence>
<dbReference type="RefSeq" id="WP_238272356.1">
    <property type="nucleotide sequence ID" value="NZ_BPQG01000042.1"/>
</dbReference>
<dbReference type="PANTHER" id="PTHR46044">
    <property type="entry name" value="NITRILASE"/>
    <property type="match status" value="1"/>
</dbReference>
<dbReference type="Pfam" id="PF00795">
    <property type="entry name" value="CN_hydrolase"/>
    <property type="match status" value="1"/>
</dbReference>
<dbReference type="InterPro" id="IPR023919">
    <property type="entry name" value="Nitrilase"/>
</dbReference>
<feature type="domain" description="CN hydrolase" evidence="3">
    <location>
        <begin position="7"/>
        <end position="273"/>
    </location>
</feature>
<dbReference type="InterPro" id="IPR036526">
    <property type="entry name" value="C-N_Hydrolase_sf"/>
</dbReference>
<dbReference type="Proteomes" id="UP001055117">
    <property type="component" value="Unassembled WGS sequence"/>
</dbReference>
<reference evidence="4 5" key="1">
    <citation type="journal article" date="2021" name="Front. Microbiol.">
        <title>Comprehensive Comparative Genomics and Phenotyping of Methylobacterium Species.</title>
        <authorList>
            <person name="Alessa O."/>
            <person name="Ogura Y."/>
            <person name="Fujitani Y."/>
            <person name="Takami H."/>
            <person name="Hayashi T."/>
            <person name="Sahin N."/>
            <person name="Tani A."/>
        </authorList>
    </citation>
    <scope>NUCLEOTIDE SEQUENCE [LARGE SCALE GENOMIC DNA]</scope>
    <source>
        <strain evidence="4 5">DSM 23679</strain>
    </source>
</reference>
<organism evidence="4 5">
    <name type="scientific">Methylobacterium cerastii</name>
    <dbReference type="NCBI Taxonomy" id="932741"/>
    <lineage>
        <taxon>Bacteria</taxon>
        <taxon>Pseudomonadati</taxon>
        <taxon>Pseudomonadota</taxon>
        <taxon>Alphaproteobacteria</taxon>
        <taxon>Hyphomicrobiales</taxon>
        <taxon>Methylobacteriaceae</taxon>
        <taxon>Methylobacterium</taxon>
    </lineage>
</organism>
<dbReference type="InterPro" id="IPR000132">
    <property type="entry name" value="Nitrilase/CN_hydratase_CS"/>
</dbReference>
<comment type="caution">
    <text evidence="4">The sequence shown here is derived from an EMBL/GenBank/DDBJ whole genome shotgun (WGS) entry which is preliminary data.</text>
</comment>
<dbReference type="EMBL" id="BPQG01000042">
    <property type="protein sequence ID" value="GJD44870.1"/>
    <property type="molecule type" value="Genomic_DNA"/>
</dbReference>
<comment type="similarity">
    <text evidence="1">Belongs to the carbon-nitrogen hydrolase superfamily. Nitrilase family.</text>
</comment>
<dbReference type="PROSITE" id="PS50263">
    <property type="entry name" value="CN_HYDROLASE"/>
    <property type="match status" value="1"/>
</dbReference>
<dbReference type="SUPFAM" id="SSF56317">
    <property type="entry name" value="Carbon-nitrogen hydrolase"/>
    <property type="match status" value="1"/>
</dbReference>
<evidence type="ECO:0000313" key="4">
    <source>
        <dbReference type="EMBL" id="GJD44870.1"/>
    </source>
</evidence>
<protein>
    <submittedName>
        <fullName evidence="4">Aliphatic nitrilase</fullName>
    </submittedName>
</protein>
<accession>A0ABQ4QJ22</accession>
<evidence type="ECO:0000313" key="5">
    <source>
        <dbReference type="Proteomes" id="UP001055117"/>
    </source>
</evidence>
<dbReference type="InterPro" id="IPR003010">
    <property type="entry name" value="C-N_Hydrolase"/>
</dbReference>
<evidence type="ECO:0000259" key="3">
    <source>
        <dbReference type="PROSITE" id="PS50263"/>
    </source>
</evidence>
<dbReference type="CDD" id="cd07564">
    <property type="entry name" value="nitrilases_CHs"/>
    <property type="match status" value="1"/>
</dbReference>
<gene>
    <name evidence="4" type="primary">nitA</name>
    <name evidence="4" type="ORF">AFCDBAGC_2739</name>
</gene>